<dbReference type="EMBL" id="JAULSO010000003">
    <property type="protein sequence ID" value="KAK3685535.1"/>
    <property type="molecule type" value="Genomic_DNA"/>
</dbReference>
<comment type="caution">
    <text evidence="1">The sequence shown here is derived from an EMBL/GenBank/DDBJ whole genome shotgun (WGS) entry which is preliminary data.</text>
</comment>
<accession>A0AAE1CAH7</accession>
<protein>
    <submittedName>
        <fullName evidence="1">Uncharacterized protein</fullName>
    </submittedName>
</protein>
<name>A0AAE1CAH7_9PEZI</name>
<dbReference type="Proteomes" id="UP001270362">
    <property type="component" value="Unassembled WGS sequence"/>
</dbReference>
<gene>
    <name evidence="1" type="ORF">B0T22DRAFT_221129</name>
</gene>
<organism evidence="1 2">
    <name type="scientific">Podospora appendiculata</name>
    <dbReference type="NCBI Taxonomy" id="314037"/>
    <lineage>
        <taxon>Eukaryota</taxon>
        <taxon>Fungi</taxon>
        <taxon>Dikarya</taxon>
        <taxon>Ascomycota</taxon>
        <taxon>Pezizomycotina</taxon>
        <taxon>Sordariomycetes</taxon>
        <taxon>Sordariomycetidae</taxon>
        <taxon>Sordariales</taxon>
        <taxon>Podosporaceae</taxon>
        <taxon>Podospora</taxon>
    </lineage>
</organism>
<evidence type="ECO:0000313" key="2">
    <source>
        <dbReference type="Proteomes" id="UP001270362"/>
    </source>
</evidence>
<proteinExistence type="predicted"/>
<dbReference type="AlphaFoldDB" id="A0AAE1CAH7"/>
<evidence type="ECO:0000313" key="1">
    <source>
        <dbReference type="EMBL" id="KAK3685535.1"/>
    </source>
</evidence>
<reference evidence="1" key="2">
    <citation type="submission" date="2023-06" db="EMBL/GenBank/DDBJ databases">
        <authorList>
            <consortium name="Lawrence Berkeley National Laboratory"/>
            <person name="Haridas S."/>
            <person name="Hensen N."/>
            <person name="Bonometti L."/>
            <person name="Westerberg I."/>
            <person name="Brannstrom I.O."/>
            <person name="Guillou S."/>
            <person name="Cros-Aarteil S."/>
            <person name="Calhoun S."/>
            <person name="Kuo A."/>
            <person name="Mondo S."/>
            <person name="Pangilinan J."/>
            <person name="Riley R."/>
            <person name="Labutti K."/>
            <person name="Andreopoulos B."/>
            <person name="Lipzen A."/>
            <person name="Chen C."/>
            <person name="Yanf M."/>
            <person name="Daum C."/>
            <person name="Ng V."/>
            <person name="Clum A."/>
            <person name="Steindorff A."/>
            <person name="Ohm R."/>
            <person name="Martin F."/>
            <person name="Silar P."/>
            <person name="Natvig D."/>
            <person name="Lalanne C."/>
            <person name="Gautier V."/>
            <person name="Ament-Velasquez S.L."/>
            <person name="Kruys A."/>
            <person name="Hutchinson M.I."/>
            <person name="Powell A.J."/>
            <person name="Barry K."/>
            <person name="Miller A.N."/>
            <person name="Grigoriev I.V."/>
            <person name="Debuchy R."/>
            <person name="Gladieux P."/>
            <person name="Thoren M.H."/>
            <person name="Johannesson H."/>
        </authorList>
    </citation>
    <scope>NUCLEOTIDE SEQUENCE</scope>
    <source>
        <strain evidence="1">CBS 314.62</strain>
    </source>
</reference>
<sequence>METSNTEPLAATLSRLSTLSTLSTFFHPKYGITPPSSGMCVRSEGGSEGATSRHERLWAVPCHPYSVPVTRGPDACSRFGWCGLAGWLGWAGWCLIGQDGWPRLVFHVKLTFGLWSLDVCGSVVLGSKKVSLLAPLRREWALKKGCRIHDQTRWHWRQLQSDLDQHDDLCSCSGNRLLGHPEPAHFTTWSSYFHSHRLFSRLMSSICSVCPATCDGPVVISPKRWGRRPCFSRPSNPSSPHQFVLWALQ</sequence>
<reference evidence="1" key="1">
    <citation type="journal article" date="2023" name="Mol. Phylogenet. Evol.">
        <title>Genome-scale phylogeny and comparative genomics of the fungal order Sordariales.</title>
        <authorList>
            <person name="Hensen N."/>
            <person name="Bonometti L."/>
            <person name="Westerberg I."/>
            <person name="Brannstrom I.O."/>
            <person name="Guillou S."/>
            <person name="Cros-Aarteil S."/>
            <person name="Calhoun S."/>
            <person name="Haridas S."/>
            <person name="Kuo A."/>
            <person name="Mondo S."/>
            <person name="Pangilinan J."/>
            <person name="Riley R."/>
            <person name="LaButti K."/>
            <person name="Andreopoulos B."/>
            <person name="Lipzen A."/>
            <person name="Chen C."/>
            <person name="Yan M."/>
            <person name="Daum C."/>
            <person name="Ng V."/>
            <person name="Clum A."/>
            <person name="Steindorff A."/>
            <person name="Ohm R.A."/>
            <person name="Martin F."/>
            <person name="Silar P."/>
            <person name="Natvig D.O."/>
            <person name="Lalanne C."/>
            <person name="Gautier V."/>
            <person name="Ament-Velasquez S.L."/>
            <person name="Kruys A."/>
            <person name="Hutchinson M.I."/>
            <person name="Powell A.J."/>
            <person name="Barry K."/>
            <person name="Miller A.N."/>
            <person name="Grigoriev I.V."/>
            <person name="Debuchy R."/>
            <person name="Gladieux P."/>
            <person name="Hiltunen Thoren M."/>
            <person name="Johannesson H."/>
        </authorList>
    </citation>
    <scope>NUCLEOTIDE SEQUENCE</scope>
    <source>
        <strain evidence="1">CBS 314.62</strain>
    </source>
</reference>
<keyword evidence="2" id="KW-1185">Reference proteome</keyword>